<proteinExistence type="predicted"/>
<comment type="caution">
    <text evidence="2">The sequence shown here is derived from an EMBL/GenBank/DDBJ whole genome shotgun (WGS) entry which is preliminary data.</text>
</comment>
<feature type="region of interest" description="Disordered" evidence="1">
    <location>
        <begin position="123"/>
        <end position="145"/>
    </location>
</feature>
<dbReference type="Proteomes" id="UP000440367">
    <property type="component" value="Unassembled WGS sequence"/>
</dbReference>
<accession>A0A6A3XE65</accession>
<protein>
    <submittedName>
        <fullName evidence="2">Uncharacterized protein</fullName>
    </submittedName>
</protein>
<evidence type="ECO:0000256" key="1">
    <source>
        <dbReference type="SAM" id="MobiDB-lite"/>
    </source>
</evidence>
<dbReference type="EMBL" id="QXGD01001744">
    <property type="protein sequence ID" value="KAE9199883.1"/>
    <property type="molecule type" value="Genomic_DNA"/>
</dbReference>
<evidence type="ECO:0000313" key="3">
    <source>
        <dbReference type="Proteomes" id="UP000440367"/>
    </source>
</evidence>
<sequence length="145" mass="16407">MVGLDMSELSPEELHAGDKIVYYSWAFVTGDSRGYRESVVLRVDSSNTEGRPIQVDTGESVLLTMKLKRLIDNTSIHCTGEEAKWRHLRTFRLVNWTYDAPMRSSAFNRDVHDAIADEFATARRRGRQEREDRVENAATGSAVAS</sequence>
<evidence type="ECO:0000313" key="2">
    <source>
        <dbReference type="EMBL" id="KAE9199883.1"/>
    </source>
</evidence>
<gene>
    <name evidence="2" type="ORF">PF002_g22005</name>
</gene>
<organism evidence="2 3">
    <name type="scientific">Phytophthora fragariae</name>
    <dbReference type="NCBI Taxonomy" id="53985"/>
    <lineage>
        <taxon>Eukaryota</taxon>
        <taxon>Sar</taxon>
        <taxon>Stramenopiles</taxon>
        <taxon>Oomycota</taxon>
        <taxon>Peronosporomycetes</taxon>
        <taxon>Peronosporales</taxon>
        <taxon>Peronosporaceae</taxon>
        <taxon>Phytophthora</taxon>
    </lineage>
</organism>
<reference evidence="2 3" key="1">
    <citation type="submission" date="2018-08" db="EMBL/GenBank/DDBJ databases">
        <title>Genomic investigation of the strawberry pathogen Phytophthora fragariae indicates pathogenicity is determined by transcriptional variation in three key races.</title>
        <authorList>
            <person name="Adams T.M."/>
            <person name="Armitage A.D."/>
            <person name="Sobczyk M.K."/>
            <person name="Bates H.J."/>
            <person name="Dunwell J.M."/>
            <person name="Nellist C.F."/>
            <person name="Harrison R.J."/>
        </authorList>
    </citation>
    <scope>NUCLEOTIDE SEQUENCE [LARGE SCALE GENOMIC DNA]</scope>
    <source>
        <strain evidence="2 3">BC-1</strain>
    </source>
</reference>
<name>A0A6A3XE65_9STRA</name>
<dbReference type="AlphaFoldDB" id="A0A6A3XE65"/>